<keyword evidence="2" id="KW-1185">Reference proteome</keyword>
<feature type="signal peptide" evidence="1">
    <location>
        <begin position="1"/>
        <end position="18"/>
    </location>
</feature>
<protein>
    <submittedName>
        <fullName evidence="3">Uncharacterized protein</fullName>
    </submittedName>
</protein>
<evidence type="ECO:0000313" key="2">
    <source>
        <dbReference type="Proteomes" id="UP000887540"/>
    </source>
</evidence>
<evidence type="ECO:0000256" key="1">
    <source>
        <dbReference type="SAM" id="SignalP"/>
    </source>
</evidence>
<dbReference type="WBParaSite" id="ACRNAN_scaffold16849.g13323.t1">
    <property type="protein sequence ID" value="ACRNAN_scaffold16849.g13323.t1"/>
    <property type="gene ID" value="ACRNAN_scaffold16849.g13323"/>
</dbReference>
<accession>A0A914D1G1</accession>
<organism evidence="2 3">
    <name type="scientific">Acrobeloides nanus</name>
    <dbReference type="NCBI Taxonomy" id="290746"/>
    <lineage>
        <taxon>Eukaryota</taxon>
        <taxon>Metazoa</taxon>
        <taxon>Ecdysozoa</taxon>
        <taxon>Nematoda</taxon>
        <taxon>Chromadorea</taxon>
        <taxon>Rhabditida</taxon>
        <taxon>Tylenchina</taxon>
        <taxon>Cephalobomorpha</taxon>
        <taxon>Cephaloboidea</taxon>
        <taxon>Cephalobidae</taxon>
        <taxon>Acrobeloides</taxon>
    </lineage>
</organism>
<sequence>MKLIFILVILCLIAYSEGRNWAKKKRQKRDIYQGANIHEYYVRHELPNVVNCWAGATYIYNHIVYACGANEQHVRTLTPIGCVARNLDKNITVPVGYTYNELYFTYKCKQIDEKMVYKAINCRYNGADLQPFVTMRLPEMEAECIEDKDWNIKVMVRRHNPPLCEFYKKHNPGSEKKCPGYTEKVFHPDEGHGTAVTWDKEKNMVI</sequence>
<name>A0A914D1G1_9BILA</name>
<proteinExistence type="predicted"/>
<evidence type="ECO:0000313" key="3">
    <source>
        <dbReference type="WBParaSite" id="ACRNAN_scaffold16849.g13323.t1"/>
    </source>
</evidence>
<dbReference type="AlphaFoldDB" id="A0A914D1G1"/>
<reference evidence="3" key="1">
    <citation type="submission" date="2022-11" db="UniProtKB">
        <authorList>
            <consortium name="WormBaseParasite"/>
        </authorList>
    </citation>
    <scope>IDENTIFICATION</scope>
</reference>
<dbReference type="Proteomes" id="UP000887540">
    <property type="component" value="Unplaced"/>
</dbReference>
<keyword evidence="1" id="KW-0732">Signal</keyword>
<feature type="chain" id="PRO_5037018625" evidence="1">
    <location>
        <begin position="19"/>
        <end position="206"/>
    </location>
</feature>